<name>A0A644WD68_9ZZZZ</name>
<evidence type="ECO:0000256" key="4">
    <source>
        <dbReference type="ARBA" id="ARBA00022967"/>
    </source>
</evidence>
<proteinExistence type="inferred from homology"/>
<evidence type="ECO:0000256" key="8">
    <source>
        <dbReference type="SAM" id="Phobius"/>
    </source>
</evidence>
<keyword evidence="2" id="KW-0813">Transport</keyword>
<accession>A0A644WD68</accession>
<dbReference type="PIRSF" id="PIRSF006102">
    <property type="entry name" value="NQR_DE"/>
    <property type="match status" value="1"/>
</dbReference>
<dbReference type="Pfam" id="PF02508">
    <property type="entry name" value="Rnf-Nqr"/>
    <property type="match status" value="1"/>
</dbReference>
<comment type="caution">
    <text evidence="9">The sequence shown here is derived from an EMBL/GenBank/DDBJ whole genome shotgun (WGS) entry which is preliminary data.</text>
</comment>
<protein>
    <submittedName>
        <fullName evidence="9">Electron transport complex subunit RsxE</fullName>
    </submittedName>
</protein>
<feature type="transmembrane region" description="Helical" evidence="8">
    <location>
        <begin position="12"/>
        <end position="32"/>
    </location>
</feature>
<feature type="transmembrane region" description="Helical" evidence="8">
    <location>
        <begin position="69"/>
        <end position="87"/>
    </location>
</feature>
<dbReference type="InterPro" id="IPR010968">
    <property type="entry name" value="RnfE"/>
</dbReference>
<feature type="transmembrane region" description="Helical" evidence="8">
    <location>
        <begin position="124"/>
        <end position="149"/>
    </location>
</feature>
<dbReference type="PANTHER" id="PTHR30586:SF0">
    <property type="entry name" value="ION-TRANSLOCATING OXIDOREDUCTASE COMPLEX SUBUNIT E"/>
    <property type="match status" value="1"/>
</dbReference>
<dbReference type="EMBL" id="VSSQ01000820">
    <property type="protein sequence ID" value="MPM01750.1"/>
    <property type="molecule type" value="Genomic_DNA"/>
</dbReference>
<keyword evidence="5" id="KW-0249">Electron transport</keyword>
<evidence type="ECO:0000313" key="9">
    <source>
        <dbReference type="EMBL" id="MPM01750.1"/>
    </source>
</evidence>
<feature type="transmembrane region" description="Helical" evidence="8">
    <location>
        <begin position="169"/>
        <end position="190"/>
    </location>
</feature>
<reference evidence="9" key="1">
    <citation type="submission" date="2019-08" db="EMBL/GenBank/DDBJ databases">
        <authorList>
            <person name="Kucharzyk K."/>
            <person name="Murdoch R.W."/>
            <person name="Higgins S."/>
            <person name="Loffler F."/>
        </authorList>
    </citation>
    <scope>NUCLEOTIDE SEQUENCE</scope>
</reference>
<dbReference type="NCBIfam" id="TIGR01948">
    <property type="entry name" value="rnfE"/>
    <property type="match status" value="1"/>
</dbReference>
<sequence length="239" mass="25514">MNKLIERLKNGIITENPIFVQVLAMCPTLAVTTNAKNALGMGLASTVVLIFSNMMISAIRKLVPDKIRIPAYIVVIASFVTIIDMLMQGYVPSLYASLGIFIPLIVVNCIILGRAEAYASKNSILPSIFDAIGMGLGFTIALLLIGTFREMLGAGQILGMQILPESFKPASIMILAPGAFFTLGGLMVVLNAYNIRKAYKTGEKVKVLEHSCGSCSGCGTGSCGDESKIEIVDKNKSKS</sequence>
<keyword evidence="7 8" id="KW-0472">Membrane</keyword>
<comment type="subcellular location">
    <subcellularLocation>
        <location evidence="1">Endomembrane system</location>
        <topology evidence="1">Multi-pass membrane protein</topology>
    </subcellularLocation>
</comment>
<gene>
    <name evidence="9" type="primary">rsxE_2</name>
    <name evidence="9" type="ORF">SDC9_47990</name>
</gene>
<dbReference type="NCBIfam" id="NF009070">
    <property type="entry name" value="PRK12405.1"/>
    <property type="match status" value="1"/>
</dbReference>
<keyword evidence="3 8" id="KW-0812">Transmembrane</keyword>
<evidence type="ECO:0000256" key="3">
    <source>
        <dbReference type="ARBA" id="ARBA00022692"/>
    </source>
</evidence>
<evidence type="ECO:0000256" key="1">
    <source>
        <dbReference type="ARBA" id="ARBA00004127"/>
    </source>
</evidence>
<organism evidence="9">
    <name type="scientific">bioreactor metagenome</name>
    <dbReference type="NCBI Taxonomy" id="1076179"/>
    <lineage>
        <taxon>unclassified sequences</taxon>
        <taxon>metagenomes</taxon>
        <taxon>ecological metagenomes</taxon>
    </lineage>
</organism>
<keyword evidence="4" id="KW-1278">Translocase</keyword>
<evidence type="ECO:0000256" key="6">
    <source>
        <dbReference type="ARBA" id="ARBA00022989"/>
    </source>
</evidence>
<dbReference type="GO" id="GO:0005886">
    <property type="term" value="C:plasma membrane"/>
    <property type="evidence" value="ECO:0007669"/>
    <property type="project" value="TreeGrafter"/>
</dbReference>
<feature type="transmembrane region" description="Helical" evidence="8">
    <location>
        <begin position="93"/>
        <end position="112"/>
    </location>
</feature>
<evidence type="ECO:0000256" key="7">
    <source>
        <dbReference type="ARBA" id="ARBA00023136"/>
    </source>
</evidence>
<keyword evidence="6 8" id="KW-1133">Transmembrane helix</keyword>
<evidence type="ECO:0000256" key="5">
    <source>
        <dbReference type="ARBA" id="ARBA00022982"/>
    </source>
</evidence>
<dbReference type="GO" id="GO:0022900">
    <property type="term" value="P:electron transport chain"/>
    <property type="evidence" value="ECO:0007669"/>
    <property type="project" value="InterPro"/>
</dbReference>
<evidence type="ECO:0000256" key="2">
    <source>
        <dbReference type="ARBA" id="ARBA00022448"/>
    </source>
</evidence>
<dbReference type="AlphaFoldDB" id="A0A644WD68"/>
<dbReference type="GO" id="GO:0012505">
    <property type="term" value="C:endomembrane system"/>
    <property type="evidence" value="ECO:0007669"/>
    <property type="project" value="UniProtKB-SubCell"/>
</dbReference>
<feature type="transmembrane region" description="Helical" evidence="8">
    <location>
        <begin position="38"/>
        <end position="57"/>
    </location>
</feature>
<dbReference type="InterPro" id="IPR003667">
    <property type="entry name" value="NqrDE/RnfAE"/>
</dbReference>
<dbReference type="PANTHER" id="PTHR30586">
    <property type="entry name" value="ELECTRON TRANSPORT COMPLEX PROTEIN RNFE"/>
    <property type="match status" value="1"/>
</dbReference>
<dbReference type="HAMAP" id="MF_00478">
    <property type="entry name" value="RsxE_RnfE"/>
    <property type="match status" value="1"/>
</dbReference>